<sequence>MRCHRRRGRRESESAGGGAAGRRRRRGLGFPSRPSAAPRPCKRCSASGRPVSWSGSGGHFGLRRSAEAAERARADGPSRAPGDRGSLGPAHRGAPASAAGGAAAPPPHSALAVPRAAGPTDMSSMNPEYDYLFKLLLIGDSGVGKSCLLLRFADDTYTESYISTIGVDFKIRTIELDGKTIKLQIESFNNVKQWLQEIDRYASENVNKLLVGNKCDLTTKKVVDYTTAKEFADSLGIPFLETSAKNATNVEQSFMTMAAEIKKRMGPGATAGGAEKSNVKIQSTPVKQSSGGCC</sequence>
<dbReference type="Ensembl" id="ENSCRFT00000004668.1">
    <property type="protein sequence ID" value="ENSCRFP00000004490.1"/>
    <property type="gene ID" value="ENSCRFG00000003638.1"/>
</dbReference>
<reference evidence="4" key="1">
    <citation type="submission" date="2025-08" db="UniProtKB">
        <authorList>
            <consortium name="Ensembl"/>
        </authorList>
    </citation>
    <scope>IDENTIFICATION</scope>
</reference>
<protein>
    <submittedName>
        <fullName evidence="4">RAB1A, member RAS oncogene family</fullName>
    </submittedName>
</protein>
<dbReference type="Pfam" id="PF00071">
    <property type="entry name" value="Ras"/>
    <property type="match status" value="2"/>
</dbReference>
<dbReference type="AlphaFoldDB" id="A0A8C3NYU1"/>
<accession>A0A8C3NYU1</accession>
<proteinExistence type="predicted"/>
<dbReference type="InterPro" id="IPR050227">
    <property type="entry name" value="Rab"/>
</dbReference>
<feature type="region of interest" description="Disordered" evidence="3">
    <location>
        <begin position="1"/>
        <end position="119"/>
    </location>
</feature>
<dbReference type="GO" id="GO:0005525">
    <property type="term" value="F:GTP binding"/>
    <property type="evidence" value="ECO:0007669"/>
    <property type="project" value="UniProtKB-KW"/>
</dbReference>
<feature type="compositionally biased region" description="Low complexity" evidence="3">
    <location>
        <begin position="88"/>
        <end position="103"/>
    </location>
</feature>
<evidence type="ECO:0000256" key="3">
    <source>
        <dbReference type="SAM" id="MobiDB-lite"/>
    </source>
</evidence>
<dbReference type="PANTHER" id="PTHR47977">
    <property type="entry name" value="RAS-RELATED PROTEIN RAB"/>
    <property type="match status" value="1"/>
</dbReference>
<dbReference type="SUPFAM" id="SSF52540">
    <property type="entry name" value="P-loop containing nucleoside triphosphate hydrolases"/>
    <property type="match status" value="1"/>
</dbReference>
<dbReference type="InterPro" id="IPR027417">
    <property type="entry name" value="P-loop_NTPase"/>
</dbReference>
<dbReference type="SMART" id="SM00173">
    <property type="entry name" value="RAS"/>
    <property type="match status" value="1"/>
</dbReference>
<dbReference type="Proteomes" id="UP000694396">
    <property type="component" value="Unplaced"/>
</dbReference>
<feature type="compositionally biased region" description="Basic and acidic residues" evidence="3">
    <location>
        <begin position="64"/>
        <end position="76"/>
    </location>
</feature>
<dbReference type="GO" id="GO:0003924">
    <property type="term" value="F:GTPase activity"/>
    <property type="evidence" value="ECO:0007669"/>
    <property type="project" value="InterPro"/>
</dbReference>
<keyword evidence="2" id="KW-0342">GTP-binding</keyword>
<reference evidence="4" key="2">
    <citation type="submission" date="2025-09" db="UniProtKB">
        <authorList>
            <consortium name="Ensembl"/>
        </authorList>
    </citation>
    <scope>IDENTIFICATION</scope>
</reference>
<evidence type="ECO:0000256" key="2">
    <source>
        <dbReference type="ARBA" id="ARBA00023134"/>
    </source>
</evidence>
<feature type="region of interest" description="Disordered" evidence="3">
    <location>
        <begin position="267"/>
        <end position="294"/>
    </location>
</feature>
<organism evidence="4 5">
    <name type="scientific">Cyanoderma ruficeps</name>
    <name type="common">rufous-capped babbler</name>
    <dbReference type="NCBI Taxonomy" id="181631"/>
    <lineage>
        <taxon>Eukaryota</taxon>
        <taxon>Metazoa</taxon>
        <taxon>Chordata</taxon>
        <taxon>Craniata</taxon>
        <taxon>Vertebrata</taxon>
        <taxon>Euteleostomi</taxon>
        <taxon>Archelosauria</taxon>
        <taxon>Archosauria</taxon>
        <taxon>Dinosauria</taxon>
        <taxon>Saurischia</taxon>
        <taxon>Theropoda</taxon>
        <taxon>Coelurosauria</taxon>
        <taxon>Aves</taxon>
        <taxon>Neognathae</taxon>
        <taxon>Neoaves</taxon>
        <taxon>Telluraves</taxon>
        <taxon>Australaves</taxon>
        <taxon>Passeriformes</taxon>
        <taxon>Sylvioidea</taxon>
        <taxon>Timaliidae</taxon>
        <taxon>Cyanoderma</taxon>
    </lineage>
</organism>
<keyword evidence="1" id="KW-0547">Nucleotide-binding</keyword>
<evidence type="ECO:0000313" key="4">
    <source>
        <dbReference type="Ensembl" id="ENSCRFP00000004490.1"/>
    </source>
</evidence>
<dbReference type="FunFam" id="3.40.50.300:FF:001056">
    <property type="entry name" value="RAB1A, member RAS oncogene family"/>
    <property type="match status" value="1"/>
</dbReference>
<name>A0A8C3NYU1_9PASS</name>
<keyword evidence="5" id="KW-1185">Reference proteome</keyword>
<evidence type="ECO:0000256" key="1">
    <source>
        <dbReference type="ARBA" id="ARBA00022741"/>
    </source>
</evidence>
<dbReference type="PROSITE" id="PS51421">
    <property type="entry name" value="RAS"/>
    <property type="match status" value="1"/>
</dbReference>
<dbReference type="SMART" id="SM00175">
    <property type="entry name" value="RAB"/>
    <property type="match status" value="1"/>
</dbReference>
<evidence type="ECO:0000313" key="5">
    <source>
        <dbReference type="Proteomes" id="UP000694396"/>
    </source>
</evidence>
<dbReference type="PROSITE" id="PS51419">
    <property type="entry name" value="RAB"/>
    <property type="match status" value="1"/>
</dbReference>
<dbReference type="InterPro" id="IPR001806">
    <property type="entry name" value="Small_GTPase"/>
</dbReference>
<dbReference type="SMART" id="SM00174">
    <property type="entry name" value="RHO"/>
    <property type="match status" value="1"/>
</dbReference>
<dbReference type="FunFam" id="3.40.50.300:FF:001144">
    <property type="entry name" value="RAB1A, member RAS oncogene family"/>
    <property type="match status" value="1"/>
</dbReference>
<dbReference type="Gene3D" id="3.40.50.300">
    <property type="entry name" value="P-loop containing nucleotide triphosphate hydrolases"/>
    <property type="match status" value="2"/>
</dbReference>
<dbReference type="PRINTS" id="PR00449">
    <property type="entry name" value="RASTRNSFRMNG"/>
</dbReference>
<feature type="compositionally biased region" description="Polar residues" evidence="3">
    <location>
        <begin position="279"/>
        <end position="294"/>
    </location>
</feature>